<dbReference type="AlphaFoldDB" id="A0A2I2F468"/>
<proteinExistence type="predicted"/>
<evidence type="ECO:0000256" key="1">
    <source>
        <dbReference type="SAM" id="MobiDB-lite"/>
    </source>
</evidence>
<dbReference type="GeneID" id="36526653"/>
<evidence type="ECO:0000313" key="3">
    <source>
        <dbReference type="EMBL" id="PLB35411.1"/>
    </source>
</evidence>
<dbReference type="EMBL" id="KZ559163">
    <property type="protein sequence ID" value="PLB35411.1"/>
    <property type="molecule type" value="Genomic_DNA"/>
</dbReference>
<protein>
    <submittedName>
        <fullName evidence="3">Uncharacterized protein</fullName>
    </submittedName>
</protein>
<keyword evidence="2" id="KW-0472">Membrane</keyword>
<sequence>MVGSSHPDFVFHPDLKNRYKEKSCSASMPGPDIARPSSLQISESFPPHSRSWAPWHHAVIGGVPCILGVVRMVATGH</sequence>
<evidence type="ECO:0000256" key="2">
    <source>
        <dbReference type="SAM" id="Phobius"/>
    </source>
</evidence>
<name>A0A2I2F468_ASPCN</name>
<organism evidence="3 4">
    <name type="scientific">Aspergillus candidus</name>
    <dbReference type="NCBI Taxonomy" id="41067"/>
    <lineage>
        <taxon>Eukaryota</taxon>
        <taxon>Fungi</taxon>
        <taxon>Dikarya</taxon>
        <taxon>Ascomycota</taxon>
        <taxon>Pezizomycotina</taxon>
        <taxon>Eurotiomycetes</taxon>
        <taxon>Eurotiomycetidae</taxon>
        <taxon>Eurotiales</taxon>
        <taxon>Aspergillaceae</taxon>
        <taxon>Aspergillus</taxon>
        <taxon>Aspergillus subgen. Circumdati</taxon>
    </lineage>
</organism>
<dbReference type="Proteomes" id="UP000234585">
    <property type="component" value="Unassembled WGS sequence"/>
</dbReference>
<evidence type="ECO:0000313" key="4">
    <source>
        <dbReference type="Proteomes" id="UP000234585"/>
    </source>
</evidence>
<keyword evidence="4" id="KW-1185">Reference proteome</keyword>
<keyword evidence="2" id="KW-1133">Transmembrane helix</keyword>
<feature type="transmembrane region" description="Helical" evidence="2">
    <location>
        <begin position="55"/>
        <end position="74"/>
    </location>
</feature>
<dbReference type="OrthoDB" id="10547251at2759"/>
<feature type="region of interest" description="Disordered" evidence="1">
    <location>
        <begin position="22"/>
        <end position="42"/>
    </location>
</feature>
<reference evidence="3 4" key="1">
    <citation type="submission" date="2017-12" db="EMBL/GenBank/DDBJ databases">
        <authorList>
            <consortium name="DOE Joint Genome Institute"/>
            <person name="Haridas S."/>
            <person name="Kjaerbolling I."/>
            <person name="Vesth T.C."/>
            <person name="Frisvad J.C."/>
            <person name="Nybo J.L."/>
            <person name="Theobald S."/>
            <person name="Kuo A."/>
            <person name="Bowyer P."/>
            <person name="Matsuda Y."/>
            <person name="Mondo S."/>
            <person name="Lyhne E.K."/>
            <person name="Kogle M.E."/>
            <person name="Clum A."/>
            <person name="Lipzen A."/>
            <person name="Salamov A."/>
            <person name="Ngan C.Y."/>
            <person name="Daum C."/>
            <person name="Chiniquy J."/>
            <person name="Barry K."/>
            <person name="LaButti K."/>
            <person name="Simmons B.A."/>
            <person name="Magnuson J.K."/>
            <person name="Mortensen U.H."/>
            <person name="Larsen T.O."/>
            <person name="Grigoriev I.V."/>
            <person name="Baker S.E."/>
            <person name="Andersen M.R."/>
            <person name="Nordberg H.P."/>
            <person name="Cantor M.N."/>
            <person name="Hua S.X."/>
        </authorList>
    </citation>
    <scope>NUCLEOTIDE SEQUENCE [LARGE SCALE GENOMIC DNA]</scope>
    <source>
        <strain evidence="3 4">CBS 102.13</strain>
    </source>
</reference>
<gene>
    <name evidence="3" type="ORF">BDW47DRAFT_63519</name>
</gene>
<keyword evidence="2" id="KW-0812">Transmembrane</keyword>
<accession>A0A2I2F468</accession>
<dbReference type="RefSeq" id="XP_024669423.1">
    <property type="nucleotide sequence ID" value="XM_024819493.1"/>
</dbReference>